<dbReference type="AlphaFoldDB" id="B3H6A6"/>
<dbReference type="RefSeq" id="NP_001318985.1">
    <property type="nucleotide sequence ID" value="NM_001332023.1"/>
</dbReference>
<sequence length="82" mass="9315">MGKNHHPLGRRGGWGGWGGCFGPMTTSKRNVYAGRKFSTCARLYNLKGSDHSDQFHIQVIHLIFAIEKYFCHLGFYLLNSLI</sequence>
<gene>
    <name evidence="1 2" type="ordered locus">At1g12211</name>
</gene>
<accession>B3H6A6</accession>
<dbReference type="EMBL" id="CP002684">
    <property type="protein sequence ID" value="AEE28850.1"/>
    <property type="molecule type" value="Genomic_DNA"/>
</dbReference>
<protein>
    <submittedName>
        <fullName evidence="2">Uncharacterized protein</fullName>
    </submittedName>
</protein>
<reference evidence="2 3" key="1">
    <citation type="journal article" date="2000" name="Nature">
        <title>Sequence and analysis of chromosome 1 of the plant Arabidopsis thaliana.</title>
        <authorList>
            <person name="Theologis A."/>
            <person name="Ecker J.R."/>
            <person name="Palm C.J."/>
            <person name="Federspiel N.A."/>
            <person name="Kaul S."/>
            <person name="White O."/>
            <person name="Alonso J."/>
            <person name="Altafi H."/>
            <person name="Araujo R."/>
            <person name="Bowman C.L."/>
            <person name="Brooks S.Y."/>
            <person name="Buehler E."/>
            <person name="Chan A."/>
            <person name="Chao Q."/>
            <person name="Chen H."/>
            <person name="Cheuk R.F."/>
            <person name="Chin C.W."/>
            <person name="Chung M.K."/>
            <person name="Conn L."/>
            <person name="Conway A.B."/>
            <person name="Conway A.R."/>
            <person name="Creasy T.H."/>
            <person name="Dewar K."/>
            <person name="Dunn P."/>
            <person name="Etgu P."/>
            <person name="Feldblyum T.V."/>
            <person name="Feng J."/>
            <person name="Fong B."/>
            <person name="Fujii C.Y."/>
            <person name="Gill J.E."/>
            <person name="Goldsmith A.D."/>
            <person name="Haas B."/>
            <person name="Hansen N.F."/>
            <person name="Hughes B."/>
            <person name="Huizar L."/>
            <person name="Hunter J.L."/>
            <person name="Jenkins J."/>
            <person name="Johnson-Hopson C."/>
            <person name="Khan S."/>
            <person name="Khaykin E."/>
            <person name="Kim C.J."/>
            <person name="Koo H.L."/>
            <person name="Kremenetskaia I."/>
            <person name="Kurtz D.B."/>
            <person name="Kwan A."/>
            <person name="Lam B."/>
            <person name="Langin-Hooper S."/>
            <person name="Lee A."/>
            <person name="Lee J.M."/>
            <person name="Lenz C.A."/>
            <person name="Li J.H."/>
            <person name="Li Y."/>
            <person name="Lin X."/>
            <person name="Liu S.X."/>
            <person name="Liu Z.A."/>
            <person name="Luros J.S."/>
            <person name="Maiti R."/>
            <person name="Marziali A."/>
            <person name="Militscher J."/>
            <person name="Miranda M."/>
            <person name="Nguyen M."/>
            <person name="Nierman W.C."/>
            <person name="Osborne B.I."/>
            <person name="Pai G."/>
            <person name="Peterson J."/>
            <person name="Pham P.K."/>
            <person name="Rizzo M."/>
            <person name="Rooney T."/>
            <person name="Rowley D."/>
            <person name="Sakano H."/>
            <person name="Salzberg S.L."/>
            <person name="Schwartz J.R."/>
            <person name="Shinn P."/>
            <person name="Southwick A.M."/>
            <person name="Sun H."/>
            <person name="Tallon L.J."/>
            <person name="Tambunga G."/>
            <person name="Toriumi M.J."/>
            <person name="Town C.D."/>
            <person name="Utterback T."/>
            <person name="Van Aken S."/>
            <person name="Vaysberg M."/>
            <person name="Vysotskaia V.S."/>
            <person name="Walker M."/>
            <person name="Wu D."/>
            <person name="Yu G."/>
            <person name="Fraser C.M."/>
            <person name="Venter J.C."/>
            <person name="Davis R.W."/>
        </authorList>
    </citation>
    <scope>NUCLEOTIDE SEQUENCE [LARGE SCALE GENOMIC DNA]</scope>
    <source>
        <strain evidence="3">cv. Columbia</strain>
    </source>
</reference>
<evidence type="ECO:0000313" key="1">
    <source>
        <dbReference type="Araport" id="AT1G12211"/>
    </source>
</evidence>
<evidence type="ECO:0000313" key="2">
    <source>
        <dbReference type="EMBL" id="AEE28850.1"/>
    </source>
</evidence>
<dbReference type="HOGENOM" id="CLU_2561412_0_0_1"/>
<reference evidence="3" key="2">
    <citation type="journal article" date="2017" name="Plant J.">
        <title>Araport11: a complete reannotation of the Arabidopsis thaliana reference genome.</title>
        <authorList>
            <person name="Cheng C.Y."/>
            <person name="Krishnakumar V."/>
            <person name="Chan A.P."/>
            <person name="Thibaud-Nissen F."/>
            <person name="Schobel S."/>
            <person name="Town C.D."/>
        </authorList>
    </citation>
    <scope>GENOME REANNOTATION</scope>
    <source>
        <strain evidence="3">cv. Columbia</strain>
    </source>
</reference>
<dbReference type="InParanoid" id="B3H6A6"/>
<name>B3H6A6_ARATH</name>
<proteinExistence type="predicted"/>
<dbReference type="PaxDb" id="3702-AT1G12211.1"/>
<keyword evidence="3" id="KW-1185">Reference proteome</keyword>
<dbReference type="TAIR" id="AT1G12211"/>
<dbReference type="GeneID" id="6241068"/>
<evidence type="ECO:0000313" key="3">
    <source>
        <dbReference type="Proteomes" id="UP000006548"/>
    </source>
</evidence>
<dbReference type="Proteomes" id="UP000006548">
    <property type="component" value="Chromosome 1"/>
</dbReference>
<organism evidence="2 3">
    <name type="scientific">Arabidopsis thaliana</name>
    <name type="common">Mouse-ear cress</name>
    <dbReference type="NCBI Taxonomy" id="3702"/>
    <lineage>
        <taxon>Eukaryota</taxon>
        <taxon>Viridiplantae</taxon>
        <taxon>Streptophyta</taxon>
        <taxon>Embryophyta</taxon>
        <taxon>Tracheophyta</taxon>
        <taxon>Spermatophyta</taxon>
        <taxon>Magnoliopsida</taxon>
        <taxon>eudicotyledons</taxon>
        <taxon>Gunneridae</taxon>
        <taxon>Pentapetalae</taxon>
        <taxon>rosids</taxon>
        <taxon>malvids</taxon>
        <taxon>Brassicales</taxon>
        <taxon>Brassicaceae</taxon>
        <taxon>Camelineae</taxon>
        <taxon>Arabidopsis</taxon>
    </lineage>
</organism>
<dbReference type="Araport" id="AT1G12211"/>
<dbReference type="KEGG" id="ath:AT1G12211"/>